<dbReference type="EMBL" id="NMVI01000015">
    <property type="protein sequence ID" value="OYN87903.1"/>
    <property type="molecule type" value="Genomic_DNA"/>
</dbReference>
<proteinExistence type="predicted"/>
<feature type="transmembrane region" description="Helical" evidence="1">
    <location>
        <begin position="73"/>
        <end position="91"/>
    </location>
</feature>
<keyword evidence="1" id="KW-0472">Membrane</keyword>
<keyword evidence="1" id="KW-1133">Transmembrane helix</keyword>
<feature type="transmembrane region" description="Helical" evidence="1">
    <location>
        <begin position="42"/>
        <end position="61"/>
    </location>
</feature>
<gene>
    <name evidence="2" type="ORF">CGZ92_06495</name>
</gene>
<dbReference type="AlphaFoldDB" id="A0A255EIE2"/>
<feature type="transmembrane region" description="Helical" evidence="1">
    <location>
        <begin position="103"/>
        <end position="122"/>
    </location>
</feature>
<feature type="transmembrane region" description="Helical" evidence="1">
    <location>
        <begin position="12"/>
        <end position="30"/>
    </location>
</feature>
<dbReference type="Proteomes" id="UP000216533">
    <property type="component" value="Unassembled WGS sequence"/>
</dbReference>
<name>A0A255EIE2_9ACTN</name>
<evidence type="ECO:0000313" key="2">
    <source>
        <dbReference type="EMBL" id="OYN87903.1"/>
    </source>
</evidence>
<comment type="caution">
    <text evidence="2">The sequence shown here is derived from an EMBL/GenBank/DDBJ whole genome shotgun (WGS) entry which is preliminary data.</text>
</comment>
<accession>A0A255EIE2</accession>
<sequence>MTATNRRYLIRFAIGMAAYAITLPLAMWLLSVLGDSPWRPAAMLLVLPSLVLIVRAVWSYVREADERESRQVVESLAIGFAGGSVLTFSWGLFSQAGLPQLSIIWAMPVYMACWLIASLVVARRY</sequence>
<evidence type="ECO:0000256" key="1">
    <source>
        <dbReference type="SAM" id="Phobius"/>
    </source>
</evidence>
<keyword evidence="1" id="KW-0812">Transmembrane</keyword>
<dbReference type="RefSeq" id="WP_094450568.1">
    <property type="nucleotide sequence ID" value="NZ_NMVI01000015.1"/>
</dbReference>
<reference evidence="2 3" key="1">
    <citation type="submission" date="2017-07" db="EMBL/GenBank/DDBJ databases">
        <title>Draft whole genome sequences of clinical Proprionibacteriaceae strains.</title>
        <authorList>
            <person name="Bernier A.-M."/>
            <person name="Bernard K."/>
            <person name="Domingo M.-C."/>
        </authorList>
    </citation>
    <scope>NUCLEOTIDE SEQUENCE [LARGE SCALE GENOMIC DNA]</scope>
    <source>
        <strain evidence="2 3">NML 160184</strain>
    </source>
</reference>
<organism evidence="2 3">
    <name type="scientific">Parenemella sanctibonifatiensis</name>
    <dbReference type="NCBI Taxonomy" id="2016505"/>
    <lineage>
        <taxon>Bacteria</taxon>
        <taxon>Bacillati</taxon>
        <taxon>Actinomycetota</taxon>
        <taxon>Actinomycetes</taxon>
        <taxon>Propionibacteriales</taxon>
        <taxon>Propionibacteriaceae</taxon>
        <taxon>Parenemella</taxon>
    </lineage>
</organism>
<protein>
    <submittedName>
        <fullName evidence="2">Uncharacterized protein</fullName>
    </submittedName>
</protein>
<evidence type="ECO:0000313" key="3">
    <source>
        <dbReference type="Proteomes" id="UP000216533"/>
    </source>
</evidence>